<dbReference type="Gene3D" id="1.10.8.10">
    <property type="entry name" value="DNA helicase RuvA subunit, C-terminal domain"/>
    <property type="match status" value="1"/>
</dbReference>
<comment type="function">
    <text evidence="5">Associates with the EF-Tu.GDP complex and induces the exchange of GDP to GTP. It remains bound to the aminoacyl-tRNA.EF-Tu.GTP complex up to the GTP hydrolysis stage on the ribosome.</text>
</comment>
<evidence type="ECO:0000256" key="4">
    <source>
        <dbReference type="ARBA" id="ARBA00022917"/>
    </source>
</evidence>
<dbReference type="AlphaFoldDB" id="A0A2H0TEY8"/>
<dbReference type="Proteomes" id="UP000229383">
    <property type="component" value="Unassembled WGS sequence"/>
</dbReference>
<accession>A0A2H0TEY8</accession>
<comment type="similarity">
    <text evidence="1 5">Belongs to the EF-Ts family.</text>
</comment>
<dbReference type="HAMAP" id="MF_00050">
    <property type="entry name" value="EF_Ts"/>
    <property type="match status" value="1"/>
</dbReference>
<comment type="subcellular location">
    <subcellularLocation>
        <location evidence="5">Cytoplasm</location>
    </subcellularLocation>
</comment>
<dbReference type="InterPro" id="IPR036402">
    <property type="entry name" value="EF-Ts_dimer_sf"/>
</dbReference>
<evidence type="ECO:0000256" key="3">
    <source>
        <dbReference type="ARBA" id="ARBA00022768"/>
    </source>
</evidence>
<feature type="domain" description="Translation elongation factor EFTs/EF1B dimerisation" evidence="6">
    <location>
        <begin position="72"/>
        <end position="148"/>
    </location>
</feature>
<keyword evidence="3 5" id="KW-0251">Elongation factor</keyword>
<comment type="caution">
    <text evidence="7">The sequence shown here is derived from an EMBL/GenBank/DDBJ whole genome shotgun (WGS) entry which is preliminary data.</text>
</comment>
<protein>
    <recommendedName>
        <fullName evidence="2 5">Elongation factor Ts</fullName>
        <shortName evidence="5">EF-Ts</shortName>
    </recommendedName>
</protein>
<dbReference type="InterPro" id="IPR009060">
    <property type="entry name" value="UBA-like_sf"/>
</dbReference>
<evidence type="ECO:0000256" key="1">
    <source>
        <dbReference type="ARBA" id="ARBA00005532"/>
    </source>
</evidence>
<dbReference type="InterPro" id="IPR001816">
    <property type="entry name" value="Transl_elong_EFTs/EF1B"/>
</dbReference>
<evidence type="ECO:0000313" key="8">
    <source>
        <dbReference type="Proteomes" id="UP000229383"/>
    </source>
</evidence>
<dbReference type="GO" id="GO:0005737">
    <property type="term" value="C:cytoplasm"/>
    <property type="evidence" value="ECO:0007669"/>
    <property type="project" value="UniProtKB-SubCell"/>
</dbReference>
<name>A0A2H0TEY8_9BACT</name>
<dbReference type="PANTHER" id="PTHR11741">
    <property type="entry name" value="ELONGATION FACTOR TS"/>
    <property type="match status" value="1"/>
</dbReference>
<dbReference type="Gene3D" id="3.30.479.20">
    <property type="entry name" value="Elongation factor Ts, dimerisation domain"/>
    <property type="match status" value="1"/>
</dbReference>
<feature type="region of interest" description="Involved in Mg(2+) ion dislocation from EF-Tu" evidence="5">
    <location>
        <begin position="81"/>
        <end position="84"/>
    </location>
</feature>
<sequence>MKYDTQTLKKLRDESGVSIMACKKSLEEAEGDYARALEILKKASEAVAVKKSERETKSGVVDAYVHSNKKIGVLVELRSETDFVARNPEFQKLAHDIAMQIAATSPESIEDLLVQESIRDPKTTIGESIKQAIQKFGENIEISHIERLAL</sequence>
<evidence type="ECO:0000313" key="7">
    <source>
        <dbReference type="EMBL" id="PIR70112.1"/>
    </source>
</evidence>
<dbReference type="GO" id="GO:0003746">
    <property type="term" value="F:translation elongation factor activity"/>
    <property type="evidence" value="ECO:0007669"/>
    <property type="project" value="UniProtKB-UniRule"/>
</dbReference>
<dbReference type="EMBL" id="PFCN01000035">
    <property type="protein sequence ID" value="PIR70112.1"/>
    <property type="molecule type" value="Genomic_DNA"/>
</dbReference>
<dbReference type="FunFam" id="1.10.8.10:FF:000001">
    <property type="entry name" value="Elongation factor Ts"/>
    <property type="match status" value="1"/>
</dbReference>
<keyword evidence="4 5" id="KW-0648">Protein biosynthesis</keyword>
<dbReference type="InterPro" id="IPR014039">
    <property type="entry name" value="Transl_elong_EFTs/EF1B_dimer"/>
</dbReference>
<dbReference type="PANTHER" id="PTHR11741:SF0">
    <property type="entry name" value="ELONGATION FACTOR TS, MITOCHONDRIAL"/>
    <property type="match status" value="1"/>
</dbReference>
<gene>
    <name evidence="5" type="primary">tsf</name>
    <name evidence="7" type="ORF">COU46_03080</name>
</gene>
<dbReference type="Pfam" id="PF00889">
    <property type="entry name" value="EF_TS"/>
    <property type="match status" value="1"/>
</dbReference>
<reference evidence="8" key="1">
    <citation type="submission" date="2017-09" db="EMBL/GenBank/DDBJ databases">
        <title>Depth-based differentiation of microbial function through sediment-hosted aquifers and enrichment of novel symbionts in the deep terrestrial subsurface.</title>
        <authorList>
            <person name="Probst A.J."/>
            <person name="Ladd B."/>
            <person name="Jarett J.K."/>
            <person name="Geller-Mcgrath D.E."/>
            <person name="Sieber C.M.K."/>
            <person name="Emerson J.B."/>
            <person name="Anantharaman K."/>
            <person name="Thomas B.C."/>
            <person name="Malmstrom R."/>
            <person name="Stieglmeier M."/>
            <person name="Klingl A."/>
            <person name="Woyke T."/>
            <person name="Ryan C.M."/>
            <person name="Banfield J.F."/>
        </authorList>
    </citation>
    <scope>NUCLEOTIDE SEQUENCE [LARGE SCALE GENOMIC DNA]</scope>
</reference>
<dbReference type="SUPFAM" id="SSF54713">
    <property type="entry name" value="Elongation factor Ts (EF-Ts), dimerisation domain"/>
    <property type="match status" value="1"/>
</dbReference>
<evidence type="ECO:0000259" key="6">
    <source>
        <dbReference type="Pfam" id="PF00889"/>
    </source>
</evidence>
<organism evidence="7 8">
    <name type="scientific">Candidatus Niyogibacteria bacterium CG10_big_fil_rev_8_21_14_0_10_42_19</name>
    <dbReference type="NCBI Taxonomy" id="1974725"/>
    <lineage>
        <taxon>Bacteria</taxon>
        <taxon>Candidatus Niyogiibacteriota</taxon>
    </lineage>
</organism>
<proteinExistence type="inferred from homology"/>
<evidence type="ECO:0000256" key="2">
    <source>
        <dbReference type="ARBA" id="ARBA00016956"/>
    </source>
</evidence>
<dbReference type="CDD" id="cd14275">
    <property type="entry name" value="UBA_EF-Ts"/>
    <property type="match status" value="1"/>
</dbReference>
<keyword evidence="5" id="KW-0963">Cytoplasm</keyword>
<evidence type="ECO:0000256" key="5">
    <source>
        <dbReference type="HAMAP-Rule" id="MF_00050"/>
    </source>
</evidence>
<dbReference type="SUPFAM" id="SSF46934">
    <property type="entry name" value="UBA-like"/>
    <property type="match status" value="1"/>
</dbReference>